<dbReference type="EMBL" id="LKCM01000182">
    <property type="protein sequence ID" value="KPQ43056.1"/>
    <property type="molecule type" value="Genomic_DNA"/>
</dbReference>
<organism evidence="2 3">
    <name type="scientific">Candidatus Methanoperedens nitratireducens</name>
    <dbReference type="NCBI Taxonomy" id="1392998"/>
    <lineage>
        <taxon>Archaea</taxon>
        <taxon>Methanobacteriati</taxon>
        <taxon>Methanobacteriota</taxon>
        <taxon>Stenosarchaea group</taxon>
        <taxon>Methanomicrobia</taxon>
        <taxon>Methanosarcinales</taxon>
        <taxon>ANME-2 cluster</taxon>
        <taxon>Candidatus Methanoperedentaceae</taxon>
        <taxon>Candidatus Methanoperedens</taxon>
    </lineage>
</organism>
<dbReference type="InterPro" id="IPR009577">
    <property type="entry name" value="Sm_multidrug_ex"/>
</dbReference>
<dbReference type="Proteomes" id="UP000050360">
    <property type="component" value="Unassembled WGS sequence"/>
</dbReference>
<keyword evidence="1" id="KW-1133">Transmembrane helix</keyword>
<evidence type="ECO:0000256" key="1">
    <source>
        <dbReference type="SAM" id="Phobius"/>
    </source>
</evidence>
<reference evidence="2 3" key="1">
    <citation type="submission" date="2015-09" db="EMBL/GenBank/DDBJ databases">
        <title>A metagenomics-based metabolic model of nitrate-dependent anaerobic oxidation of methane by Methanoperedens-like archaea.</title>
        <authorList>
            <person name="Arshad A."/>
            <person name="Speth D.R."/>
            <person name="De Graaf R.M."/>
            <person name="Op Den Camp H.J."/>
            <person name="Jetten M.S."/>
            <person name="Welte C.U."/>
        </authorList>
    </citation>
    <scope>NUCLEOTIDE SEQUENCE [LARGE SCALE GENOMIC DNA]</scope>
</reference>
<keyword evidence="1" id="KW-0472">Membrane</keyword>
<proteinExistence type="predicted"/>
<gene>
    <name evidence="2" type="ORF">MPEBLZ_02362</name>
</gene>
<evidence type="ECO:0000313" key="3">
    <source>
        <dbReference type="Proteomes" id="UP000050360"/>
    </source>
</evidence>
<dbReference type="PANTHER" id="PTHR36007">
    <property type="entry name" value="TRANSPORT PROTEIN-RELATED"/>
    <property type="match status" value="1"/>
</dbReference>
<feature type="transmembrane region" description="Helical" evidence="1">
    <location>
        <begin position="49"/>
        <end position="76"/>
    </location>
</feature>
<dbReference type="PANTHER" id="PTHR36007:SF2">
    <property type="entry name" value="TRANSPORT PROTEIN-RELATED"/>
    <property type="match status" value="1"/>
</dbReference>
<name>A0A0P7ZEB6_9EURY</name>
<dbReference type="Pfam" id="PF06695">
    <property type="entry name" value="Sm_multidrug_ex"/>
    <property type="match status" value="1"/>
</dbReference>
<protein>
    <submittedName>
        <fullName evidence="2">Small multi-drug export protein</fullName>
    </submittedName>
</protein>
<evidence type="ECO:0000313" key="2">
    <source>
        <dbReference type="EMBL" id="KPQ43056.1"/>
    </source>
</evidence>
<comment type="caution">
    <text evidence="2">The sequence shown here is derived from an EMBL/GenBank/DDBJ whole genome shotgun (WGS) entry which is preliminary data.</text>
</comment>
<sequence length="82" mass="9507">MTSVVLLLLFLEPVSNFLRRWKTWDKFFTWLFNRTYHKHNAKFEKYGSIGLAIFVGVPLPVTGAWTGCAAAFVFGFKFRNLS</sequence>
<dbReference type="AlphaFoldDB" id="A0A0P7ZEB6"/>
<accession>A0A0P7ZEB6</accession>
<keyword evidence="1" id="KW-0812">Transmembrane</keyword>